<dbReference type="GO" id="GO:0071972">
    <property type="term" value="F:peptidoglycan L,D-transpeptidase activity"/>
    <property type="evidence" value="ECO:0007669"/>
    <property type="project" value="TreeGrafter"/>
</dbReference>
<feature type="active site" description="Nucleophile" evidence="6">
    <location>
        <position position="123"/>
    </location>
</feature>
<evidence type="ECO:0000256" key="7">
    <source>
        <dbReference type="SAM" id="SignalP"/>
    </source>
</evidence>
<organism evidence="9 10">
    <name type="scientific">Hoyosella altamirensis</name>
    <dbReference type="NCBI Taxonomy" id="616997"/>
    <lineage>
        <taxon>Bacteria</taxon>
        <taxon>Bacillati</taxon>
        <taxon>Actinomycetota</taxon>
        <taxon>Actinomycetes</taxon>
        <taxon>Mycobacteriales</taxon>
        <taxon>Hoyosellaceae</taxon>
        <taxon>Hoyosella</taxon>
    </lineage>
</organism>
<dbReference type="Pfam" id="PF03734">
    <property type="entry name" value="YkuD"/>
    <property type="match status" value="1"/>
</dbReference>
<keyword evidence="2" id="KW-0808">Transferase</keyword>
<dbReference type="PANTHER" id="PTHR30582:SF33">
    <property type="entry name" value="EXPORTED PROTEIN"/>
    <property type="match status" value="1"/>
</dbReference>
<evidence type="ECO:0000256" key="6">
    <source>
        <dbReference type="PROSITE-ProRule" id="PRU01373"/>
    </source>
</evidence>
<dbReference type="AlphaFoldDB" id="A0A839RKC2"/>
<dbReference type="RefSeq" id="WP_013807263.1">
    <property type="nucleotide sequence ID" value="NZ_BDDI01000019.1"/>
</dbReference>
<keyword evidence="3 6" id="KW-0133">Cell shape</keyword>
<reference evidence="9 10" key="1">
    <citation type="submission" date="2020-08" db="EMBL/GenBank/DDBJ databases">
        <title>Sequencing the genomes of 1000 actinobacteria strains.</title>
        <authorList>
            <person name="Klenk H.-P."/>
        </authorList>
    </citation>
    <scope>NUCLEOTIDE SEQUENCE [LARGE SCALE GENOMIC DNA]</scope>
    <source>
        <strain evidence="9 10">DSM 45258</strain>
    </source>
</reference>
<feature type="signal peptide" evidence="7">
    <location>
        <begin position="1"/>
        <end position="27"/>
    </location>
</feature>
<keyword evidence="5 6" id="KW-0961">Cell wall biogenesis/degradation</keyword>
<evidence type="ECO:0000259" key="8">
    <source>
        <dbReference type="PROSITE" id="PS52029"/>
    </source>
</evidence>
<keyword evidence="10" id="KW-1185">Reference proteome</keyword>
<dbReference type="GO" id="GO:0018104">
    <property type="term" value="P:peptidoglycan-protein cross-linking"/>
    <property type="evidence" value="ECO:0007669"/>
    <property type="project" value="TreeGrafter"/>
</dbReference>
<comment type="caution">
    <text evidence="9">The sequence shown here is derived from an EMBL/GenBank/DDBJ whole genome shotgun (WGS) entry which is preliminary data.</text>
</comment>
<proteinExistence type="predicted"/>
<evidence type="ECO:0000256" key="5">
    <source>
        <dbReference type="ARBA" id="ARBA00023316"/>
    </source>
</evidence>
<evidence type="ECO:0000313" key="9">
    <source>
        <dbReference type="EMBL" id="MBB3036847.1"/>
    </source>
</evidence>
<comment type="pathway">
    <text evidence="1 6">Cell wall biogenesis; peptidoglycan biosynthesis.</text>
</comment>
<keyword evidence="4 6" id="KW-0573">Peptidoglycan synthesis</keyword>
<feature type="domain" description="L,D-TPase catalytic" evidence="8">
    <location>
        <begin position="41"/>
        <end position="147"/>
    </location>
</feature>
<dbReference type="PROSITE" id="PS52029">
    <property type="entry name" value="LD_TPASE"/>
    <property type="match status" value="1"/>
</dbReference>
<name>A0A839RKC2_9ACTN</name>
<dbReference type="PANTHER" id="PTHR30582">
    <property type="entry name" value="L,D-TRANSPEPTIDASE"/>
    <property type="match status" value="1"/>
</dbReference>
<dbReference type="InterPro" id="IPR050979">
    <property type="entry name" value="LD-transpeptidase"/>
</dbReference>
<protein>
    <submittedName>
        <fullName evidence="9">Lipoprotein-anchoring transpeptidase ErfK/SrfK</fullName>
    </submittedName>
</protein>
<dbReference type="UniPathway" id="UPA00219"/>
<feature type="chain" id="PRO_5032846358" evidence="7">
    <location>
        <begin position="28"/>
        <end position="148"/>
    </location>
</feature>
<dbReference type="InterPro" id="IPR005490">
    <property type="entry name" value="LD_TPept_cat_dom"/>
</dbReference>
<evidence type="ECO:0000256" key="4">
    <source>
        <dbReference type="ARBA" id="ARBA00022984"/>
    </source>
</evidence>
<feature type="active site" description="Proton donor/acceptor" evidence="6">
    <location>
        <position position="112"/>
    </location>
</feature>
<dbReference type="GO" id="GO:0008360">
    <property type="term" value="P:regulation of cell shape"/>
    <property type="evidence" value="ECO:0007669"/>
    <property type="project" value="UniProtKB-UniRule"/>
</dbReference>
<keyword evidence="9" id="KW-0449">Lipoprotein</keyword>
<keyword evidence="7" id="KW-0732">Signal</keyword>
<dbReference type="GO" id="GO:0071555">
    <property type="term" value="P:cell wall organization"/>
    <property type="evidence" value="ECO:0007669"/>
    <property type="project" value="UniProtKB-UniRule"/>
</dbReference>
<dbReference type="Gene3D" id="2.40.440.10">
    <property type="entry name" value="L,D-transpeptidase catalytic domain-like"/>
    <property type="match status" value="1"/>
</dbReference>
<evidence type="ECO:0000256" key="3">
    <source>
        <dbReference type="ARBA" id="ARBA00022960"/>
    </source>
</evidence>
<dbReference type="CDD" id="cd16913">
    <property type="entry name" value="YkuD_like"/>
    <property type="match status" value="1"/>
</dbReference>
<gene>
    <name evidence="9" type="ORF">FHU29_001281</name>
</gene>
<sequence length="148" mass="16102">MKMRRIAAAAAGVMMALVVGFGTTATAQVPQVSWTPCVSYAKACVQLSTNQAWLMNNGWVTYGPTPIRHGKPGYETPPGIFNVTFKNINHWSTIYDAPMPYSVFFNGGIAFHQGSLDSGSGGCVRMTMEAAQTFYYTLQPGDVVHVVW</sequence>
<accession>A0A839RKC2</accession>
<evidence type="ECO:0000256" key="1">
    <source>
        <dbReference type="ARBA" id="ARBA00004752"/>
    </source>
</evidence>
<dbReference type="GO" id="GO:0005576">
    <property type="term" value="C:extracellular region"/>
    <property type="evidence" value="ECO:0007669"/>
    <property type="project" value="TreeGrafter"/>
</dbReference>
<dbReference type="InterPro" id="IPR038063">
    <property type="entry name" value="Transpep_catalytic_dom"/>
</dbReference>
<evidence type="ECO:0000313" key="10">
    <source>
        <dbReference type="Proteomes" id="UP000567922"/>
    </source>
</evidence>
<evidence type="ECO:0000256" key="2">
    <source>
        <dbReference type="ARBA" id="ARBA00022679"/>
    </source>
</evidence>
<dbReference type="Proteomes" id="UP000567922">
    <property type="component" value="Unassembled WGS sequence"/>
</dbReference>
<dbReference type="EMBL" id="JACHWS010000001">
    <property type="protein sequence ID" value="MBB3036847.1"/>
    <property type="molecule type" value="Genomic_DNA"/>
</dbReference>
<dbReference type="SUPFAM" id="SSF141523">
    <property type="entry name" value="L,D-transpeptidase catalytic domain-like"/>
    <property type="match status" value="1"/>
</dbReference>
<dbReference type="GO" id="GO:0016740">
    <property type="term" value="F:transferase activity"/>
    <property type="evidence" value="ECO:0007669"/>
    <property type="project" value="UniProtKB-KW"/>
</dbReference>